<comment type="caution">
    <text evidence="2">The sequence shown here is derived from an EMBL/GenBank/DDBJ whole genome shotgun (WGS) entry which is preliminary data.</text>
</comment>
<organism evidence="2 3">
    <name type="scientific">Candidatus Liptonbacteria bacterium RIFCSPLOWO2_01_FULL_52_25</name>
    <dbReference type="NCBI Taxonomy" id="1798650"/>
    <lineage>
        <taxon>Bacteria</taxon>
        <taxon>Candidatus Liptoniibacteriota</taxon>
    </lineage>
</organism>
<keyword evidence="1" id="KW-0812">Transmembrane</keyword>
<gene>
    <name evidence="2" type="ORF">A2945_01765</name>
</gene>
<proteinExistence type="predicted"/>
<feature type="transmembrane region" description="Helical" evidence="1">
    <location>
        <begin position="34"/>
        <end position="55"/>
    </location>
</feature>
<accession>A0A1G2CH19</accession>
<dbReference type="EMBL" id="MHLA01000013">
    <property type="protein sequence ID" value="OGY99707.1"/>
    <property type="molecule type" value="Genomic_DNA"/>
</dbReference>
<name>A0A1G2CH19_9BACT</name>
<reference evidence="2 3" key="1">
    <citation type="journal article" date="2016" name="Nat. Commun.">
        <title>Thousands of microbial genomes shed light on interconnected biogeochemical processes in an aquifer system.</title>
        <authorList>
            <person name="Anantharaman K."/>
            <person name="Brown C.T."/>
            <person name="Hug L.A."/>
            <person name="Sharon I."/>
            <person name="Castelle C.J."/>
            <person name="Probst A.J."/>
            <person name="Thomas B.C."/>
            <person name="Singh A."/>
            <person name="Wilkins M.J."/>
            <person name="Karaoz U."/>
            <person name="Brodie E.L."/>
            <person name="Williams K.H."/>
            <person name="Hubbard S.S."/>
            <person name="Banfield J.F."/>
        </authorList>
    </citation>
    <scope>NUCLEOTIDE SEQUENCE [LARGE SCALE GENOMIC DNA]</scope>
</reference>
<protein>
    <submittedName>
        <fullName evidence="2">Uncharacterized protein</fullName>
    </submittedName>
</protein>
<dbReference type="AlphaFoldDB" id="A0A1G2CH19"/>
<keyword evidence="1" id="KW-0472">Membrane</keyword>
<dbReference type="Proteomes" id="UP000178880">
    <property type="component" value="Unassembled WGS sequence"/>
</dbReference>
<keyword evidence="1" id="KW-1133">Transmembrane helix</keyword>
<feature type="transmembrane region" description="Helical" evidence="1">
    <location>
        <begin position="88"/>
        <end position="108"/>
    </location>
</feature>
<sequence length="116" mass="12967">MFVWVLALGTLAAYIILVVRAWKKGWRWRSLTPFVVNMVLGGTATMLSAFTSNAFGEMVKAAMRGVNDATQTQALQQQLIAELYLSNAFAFAQFISYATFGWLVWMAARPPKRGQQ</sequence>
<evidence type="ECO:0000256" key="1">
    <source>
        <dbReference type="SAM" id="Phobius"/>
    </source>
</evidence>
<evidence type="ECO:0000313" key="3">
    <source>
        <dbReference type="Proteomes" id="UP000178880"/>
    </source>
</evidence>
<feature type="transmembrane region" description="Helical" evidence="1">
    <location>
        <begin position="6"/>
        <end position="22"/>
    </location>
</feature>
<evidence type="ECO:0000313" key="2">
    <source>
        <dbReference type="EMBL" id="OGY99707.1"/>
    </source>
</evidence>